<dbReference type="PANTHER" id="PTHR43847">
    <property type="entry name" value="BLL3993 PROTEIN"/>
    <property type="match status" value="1"/>
</dbReference>
<reference evidence="6 7" key="1">
    <citation type="submission" date="2016-10" db="EMBL/GenBank/DDBJ databases">
        <authorList>
            <person name="Varghese N."/>
            <person name="Submissions S."/>
        </authorList>
    </citation>
    <scope>NUCLEOTIDE SEQUENCE [LARGE SCALE GENOMIC DNA]</scope>
    <source>
        <strain evidence="6 7">DSM 16643</strain>
    </source>
</reference>
<dbReference type="Pfam" id="PF04191">
    <property type="entry name" value="PEMT"/>
    <property type="match status" value="1"/>
</dbReference>
<dbReference type="GO" id="GO:0032259">
    <property type="term" value="P:methylation"/>
    <property type="evidence" value="ECO:0007669"/>
    <property type="project" value="UniProtKB-KW"/>
</dbReference>
<evidence type="ECO:0000256" key="2">
    <source>
        <dbReference type="ARBA" id="ARBA00022692"/>
    </source>
</evidence>
<protein>
    <submittedName>
        <fullName evidence="6">Protein-S-isoprenylcysteine O-methyltransferase Ste14</fullName>
    </submittedName>
</protein>
<feature type="transmembrane region" description="Helical" evidence="5">
    <location>
        <begin position="37"/>
        <end position="59"/>
    </location>
</feature>
<sequence>MNRDLIGYLLGFVIFIIGIPYVMYLASGSPGYDQIGLIRILLFIIFAIVGIELSVWSIIYMNDVGNGNPFDAFNHEVAPRTTQLMTGGPYAICRNPMLLGVFIYHIGVLIALLSVGAFIILLIEIIIMNIQVKKEEQRLMQDFGWEYEEYVRNSNRFFPKKMWL</sequence>
<evidence type="ECO:0000256" key="1">
    <source>
        <dbReference type="ARBA" id="ARBA00004127"/>
    </source>
</evidence>
<evidence type="ECO:0000313" key="7">
    <source>
        <dbReference type="Proteomes" id="UP000323439"/>
    </source>
</evidence>
<accession>A0A1G5UVZ7</accession>
<comment type="subcellular location">
    <subcellularLocation>
        <location evidence="1">Endomembrane system</location>
        <topology evidence="1">Multi-pass membrane protein</topology>
    </subcellularLocation>
</comment>
<keyword evidence="3 5" id="KW-1133">Transmembrane helix</keyword>
<dbReference type="InterPro" id="IPR007318">
    <property type="entry name" value="Phopholipid_MeTrfase"/>
</dbReference>
<dbReference type="Gene3D" id="1.20.120.1630">
    <property type="match status" value="1"/>
</dbReference>
<keyword evidence="6" id="KW-0808">Transferase</keyword>
<evidence type="ECO:0000313" key="6">
    <source>
        <dbReference type="EMBL" id="SDA37276.1"/>
    </source>
</evidence>
<feature type="transmembrane region" description="Helical" evidence="5">
    <location>
        <begin position="102"/>
        <end position="130"/>
    </location>
</feature>
<gene>
    <name evidence="6" type="ORF">SAMN02910315_00086</name>
</gene>
<dbReference type="PANTHER" id="PTHR43847:SF1">
    <property type="entry name" value="BLL3993 PROTEIN"/>
    <property type="match status" value="1"/>
</dbReference>
<name>A0A1G5UVZ7_9EURY</name>
<dbReference type="OrthoDB" id="148346at2157"/>
<dbReference type="EMBL" id="FMXB01000001">
    <property type="protein sequence ID" value="SDA37276.1"/>
    <property type="molecule type" value="Genomic_DNA"/>
</dbReference>
<proteinExistence type="predicted"/>
<dbReference type="RefSeq" id="WP_149730742.1">
    <property type="nucleotide sequence ID" value="NZ_FMXB01000001.1"/>
</dbReference>
<dbReference type="InterPro" id="IPR052527">
    <property type="entry name" value="Metal_cation-efflux_comp"/>
</dbReference>
<dbReference type="GO" id="GO:0012505">
    <property type="term" value="C:endomembrane system"/>
    <property type="evidence" value="ECO:0007669"/>
    <property type="project" value="UniProtKB-SubCell"/>
</dbReference>
<keyword evidence="2 5" id="KW-0812">Transmembrane</keyword>
<organism evidence="6 7">
    <name type="scientific">Methanobrevibacter millerae</name>
    <dbReference type="NCBI Taxonomy" id="230361"/>
    <lineage>
        <taxon>Archaea</taxon>
        <taxon>Methanobacteriati</taxon>
        <taxon>Methanobacteriota</taxon>
        <taxon>Methanomada group</taxon>
        <taxon>Methanobacteria</taxon>
        <taxon>Methanobacteriales</taxon>
        <taxon>Methanobacteriaceae</taxon>
        <taxon>Methanobrevibacter</taxon>
    </lineage>
</organism>
<dbReference type="Proteomes" id="UP000323439">
    <property type="component" value="Unassembled WGS sequence"/>
</dbReference>
<feature type="transmembrane region" description="Helical" evidence="5">
    <location>
        <begin position="6"/>
        <end position="25"/>
    </location>
</feature>
<dbReference type="GO" id="GO:0008168">
    <property type="term" value="F:methyltransferase activity"/>
    <property type="evidence" value="ECO:0007669"/>
    <property type="project" value="UniProtKB-KW"/>
</dbReference>
<evidence type="ECO:0000256" key="5">
    <source>
        <dbReference type="SAM" id="Phobius"/>
    </source>
</evidence>
<evidence type="ECO:0000256" key="3">
    <source>
        <dbReference type="ARBA" id="ARBA00022989"/>
    </source>
</evidence>
<dbReference type="AlphaFoldDB" id="A0A1G5UVZ7"/>
<evidence type="ECO:0000256" key="4">
    <source>
        <dbReference type="ARBA" id="ARBA00023136"/>
    </source>
</evidence>
<keyword evidence="6" id="KW-0489">Methyltransferase</keyword>
<keyword evidence="4 5" id="KW-0472">Membrane</keyword>
<keyword evidence="7" id="KW-1185">Reference proteome</keyword>